<keyword evidence="13" id="KW-1185">Reference proteome</keyword>
<dbReference type="PANTHER" id="PTHR30040">
    <property type="entry name" value="THIAMINE BIOSYNTHESIS LIPOPROTEIN APBE"/>
    <property type="match status" value="1"/>
</dbReference>
<comment type="similarity">
    <text evidence="10">Belongs to the ApbE family.</text>
</comment>
<evidence type="ECO:0000313" key="12">
    <source>
        <dbReference type="EMBL" id="PUV25684.1"/>
    </source>
</evidence>
<keyword evidence="4 10" id="KW-0808">Transferase</keyword>
<evidence type="ECO:0000256" key="9">
    <source>
        <dbReference type="ARBA" id="ARBA00048540"/>
    </source>
</evidence>
<dbReference type="InterPro" id="IPR024932">
    <property type="entry name" value="ApbE"/>
</dbReference>
<keyword evidence="7 10" id="KW-0460">Magnesium</keyword>
<dbReference type="PANTHER" id="PTHR30040:SF2">
    <property type="entry name" value="FAD:PROTEIN FMN TRANSFERASE"/>
    <property type="match status" value="1"/>
</dbReference>
<accession>A0A363NXZ9</accession>
<dbReference type="AlphaFoldDB" id="A0A363NXZ9"/>
<evidence type="ECO:0000256" key="10">
    <source>
        <dbReference type="PIRNR" id="PIRNR006268"/>
    </source>
</evidence>
<dbReference type="InterPro" id="IPR003374">
    <property type="entry name" value="ApbE-like_sf"/>
</dbReference>
<organism evidence="12 13">
    <name type="scientific">Sphingobacterium athyrii</name>
    <dbReference type="NCBI Taxonomy" id="2152717"/>
    <lineage>
        <taxon>Bacteria</taxon>
        <taxon>Pseudomonadati</taxon>
        <taxon>Bacteroidota</taxon>
        <taxon>Sphingobacteriia</taxon>
        <taxon>Sphingobacteriales</taxon>
        <taxon>Sphingobacteriaceae</taxon>
        <taxon>Sphingobacterium</taxon>
    </lineage>
</organism>
<evidence type="ECO:0000256" key="3">
    <source>
        <dbReference type="ARBA" id="ARBA00022630"/>
    </source>
</evidence>
<dbReference type="GO" id="GO:0016740">
    <property type="term" value="F:transferase activity"/>
    <property type="evidence" value="ECO:0007669"/>
    <property type="project" value="UniProtKB-UniRule"/>
</dbReference>
<reference evidence="12 13" key="1">
    <citation type="submission" date="2018-04" db="EMBL/GenBank/DDBJ databases">
        <title>Sphingobacterium sp. M46 Genome.</title>
        <authorList>
            <person name="Cheng J."/>
            <person name="Li Y."/>
        </authorList>
    </citation>
    <scope>NUCLEOTIDE SEQUENCE [LARGE SCALE GENOMIC DNA]</scope>
    <source>
        <strain evidence="12 13">M46</strain>
    </source>
</reference>
<dbReference type="Gene3D" id="3.10.520.10">
    <property type="entry name" value="ApbE-like domains"/>
    <property type="match status" value="1"/>
</dbReference>
<sequence length="340" mass="37943">MGPKGKICHIFFFIIWSLGLQAQTDSKELSKIRLEGPAQGTQFHLTYFATDSIVKRSEIDSILKVIDLSMSVYRKDSKISLFNRDTVTHIEMDQHMARVIAASFRYNKLSKGQFDITIAPLVNLWGFGVRKSEVVPDSVTVYQAKQFVGMHYLKVNHNQLVKKKPGVKIDVNGIAQGYTVDVLAEYLKHKGLSDYMVEVGGEIRVSGTAPGQQGFSIGIVQPDESRQEETMTAVVQLRSGALTTAGSFEKFIKYKDKKLGHHIDPISGFPYTTSILSVTVYAGTAMDADALDNYFMSMEPAEIIAKAKKLKDVEVFVIYKNKNQAIQTVYSDGFGKLFKN</sequence>
<evidence type="ECO:0000256" key="2">
    <source>
        <dbReference type="ARBA" id="ARBA00016337"/>
    </source>
</evidence>
<name>A0A363NXZ9_9SPHI</name>
<evidence type="ECO:0000313" key="13">
    <source>
        <dbReference type="Proteomes" id="UP000250831"/>
    </source>
</evidence>
<dbReference type="SUPFAM" id="SSF143631">
    <property type="entry name" value="ApbE-like"/>
    <property type="match status" value="1"/>
</dbReference>
<evidence type="ECO:0000256" key="1">
    <source>
        <dbReference type="ARBA" id="ARBA00011955"/>
    </source>
</evidence>
<comment type="cofactor">
    <cofactor evidence="11">
        <name>Mg(2+)</name>
        <dbReference type="ChEBI" id="CHEBI:18420"/>
    </cofactor>
    <cofactor evidence="11">
        <name>Mn(2+)</name>
        <dbReference type="ChEBI" id="CHEBI:29035"/>
    </cofactor>
    <text evidence="11">Magnesium. Can also use manganese.</text>
</comment>
<feature type="binding site" evidence="11">
    <location>
        <position position="289"/>
    </location>
    <ligand>
        <name>Mg(2+)</name>
        <dbReference type="ChEBI" id="CHEBI:18420"/>
    </ligand>
</feature>
<keyword evidence="3 10" id="KW-0285">Flavoprotein</keyword>
<proteinExistence type="inferred from homology"/>
<keyword evidence="5 10" id="KW-0479">Metal-binding</keyword>
<dbReference type="Pfam" id="PF02424">
    <property type="entry name" value="ApbE"/>
    <property type="match status" value="1"/>
</dbReference>
<feature type="binding site" evidence="11">
    <location>
        <position position="173"/>
    </location>
    <ligand>
        <name>Mg(2+)</name>
        <dbReference type="ChEBI" id="CHEBI:18420"/>
    </ligand>
</feature>
<comment type="catalytic activity">
    <reaction evidence="9 10">
        <text>L-threonyl-[protein] + FAD = FMN-L-threonyl-[protein] + AMP + H(+)</text>
        <dbReference type="Rhea" id="RHEA:36847"/>
        <dbReference type="Rhea" id="RHEA-COMP:11060"/>
        <dbReference type="Rhea" id="RHEA-COMP:11061"/>
        <dbReference type="ChEBI" id="CHEBI:15378"/>
        <dbReference type="ChEBI" id="CHEBI:30013"/>
        <dbReference type="ChEBI" id="CHEBI:57692"/>
        <dbReference type="ChEBI" id="CHEBI:74257"/>
        <dbReference type="ChEBI" id="CHEBI:456215"/>
        <dbReference type="EC" id="2.7.1.180"/>
    </reaction>
</comment>
<evidence type="ECO:0000256" key="6">
    <source>
        <dbReference type="ARBA" id="ARBA00022827"/>
    </source>
</evidence>
<dbReference type="Proteomes" id="UP000250831">
    <property type="component" value="Unassembled WGS sequence"/>
</dbReference>
<dbReference type="GO" id="GO:0046872">
    <property type="term" value="F:metal ion binding"/>
    <property type="evidence" value="ECO:0007669"/>
    <property type="project" value="UniProtKB-UniRule"/>
</dbReference>
<keyword evidence="6 10" id="KW-0274">FAD</keyword>
<dbReference type="EMBL" id="QCXX01000001">
    <property type="protein sequence ID" value="PUV25684.1"/>
    <property type="molecule type" value="Genomic_DNA"/>
</dbReference>
<comment type="caution">
    <text evidence="12">The sequence shown here is derived from an EMBL/GenBank/DDBJ whole genome shotgun (WGS) entry which is preliminary data.</text>
</comment>
<dbReference type="PIRSF" id="PIRSF006268">
    <property type="entry name" value="ApbE"/>
    <property type="match status" value="1"/>
</dbReference>
<evidence type="ECO:0000256" key="4">
    <source>
        <dbReference type="ARBA" id="ARBA00022679"/>
    </source>
</evidence>
<dbReference type="OrthoDB" id="9778595at2"/>
<protein>
    <recommendedName>
        <fullName evidence="2 10">FAD:protein FMN transferase</fullName>
        <ecNumber evidence="1 10">2.7.1.180</ecNumber>
    </recommendedName>
    <alternativeName>
        <fullName evidence="8 10">Flavin transferase</fullName>
    </alternativeName>
</protein>
<dbReference type="RefSeq" id="WP_108632001.1">
    <property type="nucleotide sequence ID" value="NZ_QCXX01000001.1"/>
</dbReference>
<dbReference type="EC" id="2.7.1.180" evidence="1 10"/>
<evidence type="ECO:0000256" key="5">
    <source>
        <dbReference type="ARBA" id="ARBA00022723"/>
    </source>
</evidence>
<evidence type="ECO:0000256" key="7">
    <source>
        <dbReference type="ARBA" id="ARBA00022842"/>
    </source>
</evidence>
<gene>
    <name evidence="12" type="ORF">DCO56_01480</name>
</gene>
<evidence type="ECO:0000256" key="8">
    <source>
        <dbReference type="ARBA" id="ARBA00031306"/>
    </source>
</evidence>
<evidence type="ECO:0000256" key="11">
    <source>
        <dbReference type="PIRSR" id="PIRSR006268-2"/>
    </source>
</evidence>